<dbReference type="PANTHER" id="PTHR42771">
    <property type="entry name" value="IRON(3+)-HYDROXAMATE IMPORT ATP-BINDING PROTEIN FHUC"/>
    <property type="match status" value="1"/>
</dbReference>
<dbReference type="InterPro" id="IPR038729">
    <property type="entry name" value="Rad50/SbcC_AAA"/>
</dbReference>
<keyword evidence="4" id="KW-0410">Iron transport</keyword>
<dbReference type="Pfam" id="PF13476">
    <property type="entry name" value="AAA_23"/>
    <property type="match status" value="1"/>
</dbReference>
<dbReference type="GO" id="GO:0006826">
    <property type="term" value="P:iron ion transport"/>
    <property type="evidence" value="ECO:0007669"/>
    <property type="project" value="UniProtKB-KW"/>
</dbReference>
<dbReference type="RefSeq" id="WP_014371760.1">
    <property type="nucleotide sequence ID" value="NC_016935.1"/>
</dbReference>
<keyword evidence="5" id="KW-0408">Iron</keyword>
<dbReference type="SUPFAM" id="SSF52540">
    <property type="entry name" value="P-loop containing nucleoside triphosphate hydrolases"/>
    <property type="match status" value="1"/>
</dbReference>
<dbReference type="HOGENOM" id="CLU_079631_2_0_9"/>
<dbReference type="InterPro" id="IPR041685">
    <property type="entry name" value="AAA_GajA/Old/RecF-like"/>
</dbReference>
<evidence type="ECO:0000256" key="5">
    <source>
        <dbReference type="ARBA" id="ARBA00023004"/>
    </source>
</evidence>
<dbReference type="InterPro" id="IPR027417">
    <property type="entry name" value="P-loop_NTPase"/>
</dbReference>
<organism evidence="9 10">
    <name type="scientific">Paenibacillus mucilaginosus 3016</name>
    <dbReference type="NCBI Taxonomy" id="1116391"/>
    <lineage>
        <taxon>Bacteria</taxon>
        <taxon>Bacillati</taxon>
        <taxon>Bacillota</taxon>
        <taxon>Bacilli</taxon>
        <taxon>Bacillales</taxon>
        <taxon>Paenibacillaceae</taxon>
        <taxon>Paenibacillus</taxon>
    </lineage>
</organism>
<dbReference type="KEGG" id="pmq:PM3016_5741"/>
<reference evidence="9 10" key="1">
    <citation type="journal article" date="2012" name="J. Bacteriol.">
        <title>Complete Genome Sequence of Paenibacillus mucilaginosus 3016, a Bacterium Functional as Microbial Fertilizer.</title>
        <authorList>
            <person name="Ma M."/>
            <person name="Wang Z."/>
            <person name="Li L."/>
            <person name="Jiang X."/>
            <person name="Guan D."/>
            <person name="Cao F."/>
            <person name="Chen H."/>
            <person name="Wang X."/>
            <person name="Shen D."/>
            <person name="Du B."/>
            <person name="Li J."/>
        </authorList>
    </citation>
    <scope>NUCLEOTIDE SEQUENCE [LARGE SCALE GENOMIC DNA]</scope>
    <source>
        <strain evidence="9 10">3016</strain>
    </source>
</reference>
<evidence type="ECO:0000256" key="6">
    <source>
        <dbReference type="ARBA" id="ARBA00023065"/>
    </source>
</evidence>
<keyword evidence="10" id="KW-1185">Reference proteome</keyword>
<dbReference type="InterPro" id="IPR003593">
    <property type="entry name" value="AAA+_ATPase"/>
</dbReference>
<evidence type="ECO:0000256" key="1">
    <source>
        <dbReference type="ARBA" id="ARBA00004202"/>
    </source>
</evidence>
<dbReference type="InterPro" id="IPR051535">
    <property type="entry name" value="Siderophore_ABC-ATPase"/>
</dbReference>
<keyword evidence="2" id="KW-0813">Transport</keyword>
<dbReference type="GO" id="GO:0005886">
    <property type="term" value="C:plasma membrane"/>
    <property type="evidence" value="ECO:0007669"/>
    <property type="project" value="UniProtKB-SubCell"/>
</dbReference>
<dbReference type="PANTHER" id="PTHR42771:SF2">
    <property type="entry name" value="IRON(3+)-HYDROXAMATE IMPORT ATP-BINDING PROTEIN FHUC"/>
    <property type="match status" value="1"/>
</dbReference>
<dbReference type="GO" id="GO:0006302">
    <property type="term" value="P:double-strand break repair"/>
    <property type="evidence" value="ECO:0007669"/>
    <property type="project" value="InterPro"/>
</dbReference>
<dbReference type="AlphaFoldDB" id="H6NM03"/>
<keyword evidence="7" id="KW-0472">Membrane</keyword>
<feature type="domain" description="AAA+ ATPase" evidence="8">
    <location>
        <begin position="42"/>
        <end position="219"/>
    </location>
</feature>
<sequence>MTGFQSDTYLRCIQLLREKVPSFEQYPFHLHAIRELDTLELHPKVTYIVGDNGMGKSTLIEGLAVAWGFNPEGGSLNFQFSTYASHSELHRYLRLVRGIRKPRDGFFFRAESYYNLASNIEDMDREISSAPKIIEGFGGRSLHEQSHGESFFAAFLNRLRGNGLYMMDEPEAALSPFRQMSLLTQIHKLVQRNSQFIISTHSPILMSYPESVIYQLTSRGIEEVTLEETDHYELTRRFLNNRQRMLQELFREEDGE</sequence>
<evidence type="ECO:0000256" key="3">
    <source>
        <dbReference type="ARBA" id="ARBA00022475"/>
    </source>
</evidence>
<comment type="subcellular location">
    <subcellularLocation>
        <location evidence="1">Cell membrane</location>
        <topology evidence="1">Peripheral membrane protein</topology>
    </subcellularLocation>
</comment>
<evidence type="ECO:0000313" key="9">
    <source>
        <dbReference type="EMBL" id="AFC32421.1"/>
    </source>
</evidence>
<evidence type="ECO:0000256" key="4">
    <source>
        <dbReference type="ARBA" id="ARBA00022496"/>
    </source>
</evidence>
<dbReference type="EMBL" id="CP003235">
    <property type="protein sequence ID" value="AFC32421.1"/>
    <property type="molecule type" value="Genomic_DNA"/>
</dbReference>
<evidence type="ECO:0000256" key="2">
    <source>
        <dbReference type="ARBA" id="ARBA00022448"/>
    </source>
</evidence>
<dbReference type="Proteomes" id="UP000007523">
    <property type="component" value="Chromosome"/>
</dbReference>
<gene>
    <name evidence="9" type="ORF">PM3016_5741</name>
</gene>
<dbReference type="Pfam" id="PF13175">
    <property type="entry name" value="AAA_15"/>
    <property type="match status" value="1"/>
</dbReference>
<protein>
    <submittedName>
        <fullName evidence="9">AAA ATPase</fullName>
    </submittedName>
</protein>
<dbReference type="Gene3D" id="3.40.50.300">
    <property type="entry name" value="P-loop containing nucleotide triphosphate hydrolases"/>
    <property type="match status" value="2"/>
</dbReference>
<keyword evidence="6" id="KW-0406">Ion transport</keyword>
<proteinExistence type="predicted"/>
<keyword evidence="3" id="KW-1003">Cell membrane</keyword>
<evidence type="ECO:0000313" key="10">
    <source>
        <dbReference type="Proteomes" id="UP000007523"/>
    </source>
</evidence>
<name>H6NM03_9BACL</name>
<dbReference type="SMART" id="SM00382">
    <property type="entry name" value="AAA"/>
    <property type="match status" value="1"/>
</dbReference>
<accession>H6NM03</accession>
<evidence type="ECO:0000256" key="7">
    <source>
        <dbReference type="ARBA" id="ARBA00023136"/>
    </source>
</evidence>
<dbReference type="GO" id="GO:0005524">
    <property type="term" value="F:ATP binding"/>
    <property type="evidence" value="ECO:0007669"/>
    <property type="project" value="InterPro"/>
</dbReference>
<evidence type="ECO:0000259" key="8">
    <source>
        <dbReference type="SMART" id="SM00382"/>
    </source>
</evidence>
<dbReference type="GO" id="GO:0016887">
    <property type="term" value="F:ATP hydrolysis activity"/>
    <property type="evidence" value="ECO:0007669"/>
    <property type="project" value="InterPro"/>
</dbReference>